<reference evidence="3" key="2">
    <citation type="journal article" date="2023" name="Plants (Basel)">
        <title>Annotation of the Turnera subulata (Passifloraceae) Draft Genome Reveals the S-Locus Evolved after the Divergence of Turneroideae from Passifloroideae in a Stepwise Manner.</title>
        <authorList>
            <person name="Henning P.M."/>
            <person name="Roalson E.H."/>
            <person name="Mir W."/>
            <person name="McCubbin A.G."/>
            <person name="Shore J.S."/>
        </authorList>
    </citation>
    <scope>NUCLEOTIDE SEQUENCE</scope>
    <source>
        <strain evidence="3">F60SS</strain>
    </source>
</reference>
<protein>
    <recommendedName>
        <fullName evidence="2">Fungal lipase-type domain-containing protein</fullName>
    </recommendedName>
</protein>
<dbReference type="InterPro" id="IPR044819">
    <property type="entry name" value="OBL-like"/>
</dbReference>
<dbReference type="SUPFAM" id="SSF53474">
    <property type="entry name" value="alpha/beta-Hydrolases"/>
    <property type="match status" value="1"/>
</dbReference>
<name>A0A9Q0FH84_9ROSI</name>
<evidence type="ECO:0000256" key="1">
    <source>
        <dbReference type="ARBA" id="ARBA00022801"/>
    </source>
</evidence>
<dbReference type="OrthoDB" id="438440at2759"/>
<dbReference type="AlphaFoldDB" id="A0A9Q0FH84"/>
<proteinExistence type="predicted"/>
<organism evidence="3 4">
    <name type="scientific">Turnera subulata</name>
    <dbReference type="NCBI Taxonomy" id="218843"/>
    <lineage>
        <taxon>Eukaryota</taxon>
        <taxon>Viridiplantae</taxon>
        <taxon>Streptophyta</taxon>
        <taxon>Embryophyta</taxon>
        <taxon>Tracheophyta</taxon>
        <taxon>Spermatophyta</taxon>
        <taxon>Magnoliopsida</taxon>
        <taxon>eudicotyledons</taxon>
        <taxon>Gunneridae</taxon>
        <taxon>Pentapetalae</taxon>
        <taxon>rosids</taxon>
        <taxon>fabids</taxon>
        <taxon>Malpighiales</taxon>
        <taxon>Passifloraceae</taxon>
        <taxon>Turnera</taxon>
    </lineage>
</organism>
<keyword evidence="4" id="KW-1185">Reference proteome</keyword>
<dbReference type="CDD" id="cd00519">
    <property type="entry name" value="Lipase_3"/>
    <property type="match status" value="1"/>
</dbReference>
<gene>
    <name evidence="3" type="ORF">Tsubulata_042358</name>
</gene>
<sequence>MALSSHDGSSTNYLLLKPEEVNLFDLIKILFSPNIGKRKSVDSAEEKEYHFGRRWLIFLSIMLQKLLQFISKPLATLGSIIEIWINFLSINNGFAGLLLNILRGDVAIPDKKSASYVSFTGSYDLRTELDRNIKRGDPRYLVELSVMASKLAYENKAYTESIVKEHWEMEFLGSFDFWNDYQGKATTQAFLLRDKKETEHDTIVVAFRGTEPFDAEAWCSDIDLSWHHLPGIGKIHCGFLKALGQQKFSGWTKEIKQNQFRRPAPLAYYHIRDMLKDVLSKNDHSNFIVTGHSLGGALAAIFPAILAFHDEKLLLGRLEGVYTFGQPRVGDEHFVNYMEAKYKEYDIKYYRIVYGFDIVPRVPYDDKELMFKHFGKCIYVNRHYEAKVVREQPDKNYFSPFAMIPMRINAAYELLRSFTIPLTRGRDYQEGWLMITVRMLGLVIPGIPNHLLQDYVNSIRLGSANVFLPEEPATI</sequence>
<accession>A0A9Q0FH84</accession>
<dbReference type="InterPro" id="IPR029058">
    <property type="entry name" value="AB_hydrolase_fold"/>
</dbReference>
<dbReference type="PANTHER" id="PTHR46086:SF17">
    <property type="entry name" value="ALPHA_BETA-HYDROLASES SUPERFAMILY PROTEIN"/>
    <property type="match status" value="1"/>
</dbReference>
<dbReference type="GO" id="GO:0006629">
    <property type="term" value="P:lipid metabolic process"/>
    <property type="evidence" value="ECO:0007669"/>
    <property type="project" value="InterPro"/>
</dbReference>
<reference evidence="3" key="1">
    <citation type="submission" date="2022-02" db="EMBL/GenBank/DDBJ databases">
        <authorList>
            <person name="Henning P.M."/>
            <person name="McCubbin A.G."/>
            <person name="Shore J.S."/>
        </authorList>
    </citation>
    <scope>NUCLEOTIDE SEQUENCE</scope>
    <source>
        <strain evidence="3">F60SS</strain>
        <tissue evidence="3">Leaves</tissue>
    </source>
</reference>
<evidence type="ECO:0000313" key="3">
    <source>
        <dbReference type="EMBL" id="KAJ4830645.1"/>
    </source>
</evidence>
<dbReference type="GO" id="GO:0004806">
    <property type="term" value="F:triacylglycerol lipase activity"/>
    <property type="evidence" value="ECO:0007669"/>
    <property type="project" value="InterPro"/>
</dbReference>
<evidence type="ECO:0000259" key="2">
    <source>
        <dbReference type="Pfam" id="PF01764"/>
    </source>
</evidence>
<dbReference type="PANTHER" id="PTHR46086">
    <property type="entry name" value="ALPHA/BETA-HYDROLASES SUPERFAMILY PROTEIN"/>
    <property type="match status" value="1"/>
</dbReference>
<dbReference type="EMBL" id="JAKUCV010005573">
    <property type="protein sequence ID" value="KAJ4830645.1"/>
    <property type="molecule type" value="Genomic_DNA"/>
</dbReference>
<feature type="domain" description="Fungal lipase-type" evidence="2">
    <location>
        <begin position="204"/>
        <end position="365"/>
    </location>
</feature>
<comment type="caution">
    <text evidence="3">The sequence shown here is derived from an EMBL/GenBank/DDBJ whole genome shotgun (WGS) entry which is preliminary data.</text>
</comment>
<dbReference type="Pfam" id="PF01764">
    <property type="entry name" value="Lipase_3"/>
    <property type="match status" value="1"/>
</dbReference>
<dbReference type="Proteomes" id="UP001141552">
    <property type="component" value="Unassembled WGS sequence"/>
</dbReference>
<dbReference type="Gene3D" id="3.40.50.1820">
    <property type="entry name" value="alpha/beta hydrolase"/>
    <property type="match status" value="1"/>
</dbReference>
<evidence type="ECO:0000313" key="4">
    <source>
        <dbReference type="Proteomes" id="UP001141552"/>
    </source>
</evidence>
<keyword evidence="1" id="KW-0378">Hydrolase</keyword>
<dbReference type="InterPro" id="IPR002921">
    <property type="entry name" value="Fungal_lipase-type"/>
</dbReference>